<dbReference type="InterPro" id="IPR025263">
    <property type="entry name" value="YhdP_central"/>
</dbReference>
<organism evidence="4 5">
    <name type="scientific">Roseateles violae</name>
    <dbReference type="NCBI Taxonomy" id="3058042"/>
    <lineage>
        <taxon>Bacteria</taxon>
        <taxon>Pseudomonadati</taxon>
        <taxon>Pseudomonadota</taxon>
        <taxon>Betaproteobacteria</taxon>
        <taxon>Burkholderiales</taxon>
        <taxon>Sphaerotilaceae</taxon>
        <taxon>Roseateles</taxon>
    </lineage>
</organism>
<feature type="compositionally biased region" description="Low complexity" evidence="1">
    <location>
        <begin position="979"/>
        <end position="996"/>
    </location>
</feature>
<evidence type="ECO:0000313" key="5">
    <source>
        <dbReference type="Proteomes" id="UP001228044"/>
    </source>
</evidence>
<gene>
    <name evidence="4" type="ORF">QWJ38_00715</name>
</gene>
<dbReference type="Proteomes" id="UP001228044">
    <property type="component" value="Unassembled WGS sequence"/>
</dbReference>
<name>A0ABT8DK40_9BURK</name>
<dbReference type="EMBL" id="JAUHHC010000001">
    <property type="protein sequence ID" value="MDN3918785.1"/>
    <property type="molecule type" value="Genomic_DNA"/>
</dbReference>
<sequence>MLATASAAAPFWLTRPARLIWRGARWLLGLLAIVWLLLLTAWLLLHWAILPHIDEWRPTLEREASQSLGVPVRLGQISVRSGGWIPALELREVRLLDRQGREALRLPRVAAALSVRSLLALELRFDQLLIDGPQLEIRRDAQGRLFVAGLSVDTAEERPEAGGRAEEWADWFFSQHEFVVLNGRVRWIDERRQAPPLELSDLNLVLRNGLRAHALRLDATPPPAWGQRFGLRGRFTQKLLKRPGDLAHWSGQLYADLPRADLRELRRHLDLPFELSEGDGALRSWIDIKEGGLVGATVDMGLRAVRLRVSPKADPLQLEQIEGRLQLQREPQKLSLRASQLGFVGAGPEGKGIVWPRSDWGVQLRMAAPPKGAKPASGLDAELAPLVGGELNAQRLDFALMAQIAERLPVGEVPRALLARLAPQGVLSELNARWDGPLEAPKNYRLKARLDGLRLSAAPAAAPYAIGRPGVVGASVLLEASERGGQAVIGIADGSLELPGLFEEPLLPLQRLSATLDWKIEPHKDQQPPQLEFRLGALKLVTADLQGEFDGVWRSGEGTAASGRGARFPGQLELNGRIERIDATRVQRYLPLQVGETARHYVKEAIRGGTARDVTFKLRGDLADFPFDAAPGRGQFRIATQARDIELAYVPPAPGQPLAWPVLEHIDAELIFERGSMTIRDGRARTLGYELTGIEGGIKDLIHKPVLLIDGAGRGPLAELLRFVRASPVDEWTGHAMGQATSTGQANLKLNLQLPLADIAQAGVKGSVQLLGNDLRIRPDVPLLANARAKVDFDRKGVTVSAGQARVLGGDATFEGGTQRDGSLRFTGQGVASAEGLRRAGELGFVPRLAQAASGQAAYRLQLGFNNGQTEFAVTSNLQGMAMDLPAPLRKEAEAALPLRVQTTALAPGRDELRVELGTTLLAQYQRDVAGDSTRVLRGALAVQDALPALPASGVLAQARLGNVNLDAWAATAQRLAGGAAAPTSGSPAGPANGPASGPGSGGDLLDGGYMPGQIGLRAQSLQLNGRPITKLVAGITRAGGAGWRFSVDAEQLSGFVELRTNRAGQLDNVYARLARLSLPKQEVESVSRLLDTGLDQAPSSVPALDIVVDDFELRGKRLGHLEVLARAGPTRDWRLDKLQLRHPDAVLNASGQWLNEPGSAQRRSLMDWKLEVADAGNLLEKLGQGRVLRGGKGQLSGQIGWLGSPMSPDYSTMSGELSVALDRGQFLHAEPGVGRLLGVLSLQSLPRRFLLDFRDVFAEGFAFDGVDGDVTIARGVASSKNLRMRGVQAAVLMEGSTDLASETQNLRVLIVPEISAGGAALAYAAVNPVIGLGTFLAQLLLSRPMEAANTREFHITGSWEDPKVERVDHKAALEAAKASADAASAAKE</sequence>
<evidence type="ECO:0000259" key="3">
    <source>
        <dbReference type="Pfam" id="PF13116"/>
    </source>
</evidence>
<evidence type="ECO:0000256" key="2">
    <source>
        <dbReference type="SAM" id="Phobius"/>
    </source>
</evidence>
<protein>
    <submittedName>
        <fullName evidence="4">YhdP family protein</fullName>
    </submittedName>
</protein>
<keyword evidence="2" id="KW-1133">Transmembrane helix</keyword>
<accession>A0ABT8DK40</accession>
<evidence type="ECO:0000313" key="4">
    <source>
        <dbReference type="EMBL" id="MDN3918785.1"/>
    </source>
</evidence>
<feature type="transmembrane region" description="Helical" evidence="2">
    <location>
        <begin position="26"/>
        <end position="49"/>
    </location>
</feature>
<comment type="caution">
    <text evidence="4">The sequence shown here is derived from an EMBL/GenBank/DDBJ whole genome shotgun (WGS) entry which is preliminary data.</text>
</comment>
<dbReference type="NCBIfam" id="TIGR02099">
    <property type="entry name" value="YhdP family protein"/>
    <property type="match status" value="1"/>
</dbReference>
<dbReference type="RefSeq" id="WP_290357114.1">
    <property type="nucleotide sequence ID" value="NZ_JAUHHC010000001.1"/>
</dbReference>
<keyword evidence="5" id="KW-1185">Reference proteome</keyword>
<dbReference type="PANTHER" id="PTHR38690:SF1">
    <property type="entry name" value="PROTEASE"/>
    <property type="match status" value="1"/>
</dbReference>
<feature type="region of interest" description="Disordered" evidence="1">
    <location>
        <begin position="979"/>
        <end position="1005"/>
    </location>
</feature>
<evidence type="ECO:0000256" key="1">
    <source>
        <dbReference type="SAM" id="MobiDB-lite"/>
    </source>
</evidence>
<dbReference type="PANTHER" id="PTHR38690">
    <property type="entry name" value="PROTEASE-RELATED"/>
    <property type="match status" value="1"/>
</dbReference>
<keyword evidence="2" id="KW-0812">Transmembrane</keyword>
<keyword evidence="2" id="KW-0472">Membrane</keyword>
<proteinExistence type="predicted"/>
<dbReference type="InterPro" id="IPR011836">
    <property type="entry name" value="YhdP"/>
</dbReference>
<reference evidence="4 5" key="1">
    <citation type="submission" date="2023-06" db="EMBL/GenBank/DDBJ databases">
        <title>Pelomonas sp. PFR6 16S ribosomal RNA gene Genome sequencing and assembly.</title>
        <authorList>
            <person name="Woo H."/>
        </authorList>
    </citation>
    <scope>NUCLEOTIDE SEQUENCE [LARGE SCALE GENOMIC DNA]</scope>
    <source>
        <strain evidence="4 5">PFR6</strain>
    </source>
</reference>
<dbReference type="Pfam" id="PF13116">
    <property type="entry name" value="YhdP"/>
    <property type="match status" value="1"/>
</dbReference>
<feature type="domain" description="YhdP central" evidence="3">
    <location>
        <begin position="20"/>
        <end position="1365"/>
    </location>
</feature>